<evidence type="ECO:0000256" key="6">
    <source>
        <dbReference type="ARBA" id="ARBA00023002"/>
    </source>
</evidence>
<evidence type="ECO:0000313" key="11">
    <source>
        <dbReference type="Proteomes" id="UP000193240"/>
    </source>
</evidence>
<evidence type="ECO:0000256" key="4">
    <source>
        <dbReference type="ARBA" id="ARBA00022617"/>
    </source>
</evidence>
<evidence type="ECO:0000256" key="3">
    <source>
        <dbReference type="ARBA" id="ARBA00010617"/>
    </source>
</evidence>
<dbReference type="InterPro" id="IPR002403">
    <property type="entry name" value="Cyt_P450_E_grp-IV"/>
</dbReference>
<gene>
    <name evidence="10" type="ORF">B5807_10116</name>
</gene>
<dbReference type="GO" id="GO:0004497">
    <property type="term" value="F:monooxygenase activity"/>
    <property type="evidence" value="ECO:0007669"/>
    <property type="project" value="UniProtKB-KW"/>
</dbReference>
<dbReference type="InterPro" id="IPR001128">
    <property type="entry name" value="Cyt_P450"/>
</dbReference>
<evidence type="ECO:0000313" key="10">
    <source>
        <dbReference type="EMBL" id="OSS45462.1"/>
    </source>
</evidence>
<feature type="binding site" description="axial binding residue" evidence="9">
    <location>
        <position position="439"/>
    </location>
    <ligand>
        <name>heme</name>
        <dbReference type="ChEBI" id="CHEBI:30413"/>
    </ligand>
    <ligandPart>
        <name>Fe</name>
        <dbReference type="ChEBI" id="CHEBI:18248"/>
    </ligandPart>
</feature>
<evidence type="ECO:0000256" key="1">
    <source>
        <dbReference type="ARBA" id="ARBA00001971"/>
    </source>
</evidence>
<dbReference type="PRINTS" id="PR00465">
    <property type="entry name" value="EP450IV"/>
</dbReference>
<comment type="similarity">
    <text evidence="3">Belongs to the cytochrome P450 family.</text>
</comment>
<dbReference type="Gene3D" id="1.10.630.10">
    <property type="entry name" value="Cytochrome P450"/>
    <property type="match status" value="1"/>
</dbReference>
<dbReference type="Proteomes" id="UP000193240">
    <property type="component" value="Unassembled WGS sequence"/>
</dbReference>
<organism evidence="10 11">
    <name type="scientific">Epicoccum nigrum</name>
    <name type="common">Soil fungus</name>
    <name type="synonym">Epicoccum purpurascens</name>
    <dbReference type="NCBI Taxonomy" id="105696"/>
    <lineage>
        <taxon>Eukaryota</taxon>
        <taxon>Fungi</taxon>
        <taxon>Dikarya</taxon>
        <taxon>Ascomycota</taxon>
        <taxon>Pezizomycotina</taxon>
        <taxon>Dothideomycetes</taxon>
        <taxon>Pleosporomycetidae</taxon>
        <taxon>Pleosporales</taxon>
        <taxon>Pleosporineae</taxon>
        <taxon>Didymellaceae</taxon>
        <taxon>Epicoccum</taxon>
    </lineage>
</organism>
<keyword evidence="11" id="KW-1185">Reference proteome</keyword>
<evidence type="ECO:0000256" key="7">
    <source>
        <dbReference type="ARBA" id="ARBA00023004"/>
    </source>
</evidence>
<keyword evidence="8" id="KW-0503">Monooxygenase</keyword>
<dbReference type="GO" id="GO:0016705">
    <property type="term" value="F:oxidoreductase activity, acting on paired donors, with incorporation or reduction of molecular oxygen"/>
    <property type="evidence" value="ECO:0007669"/>
    <property type="project" value="InterPro"/>
</dbReference>
<evidence type="ECO:0000256" key="9">
    <source>
        <dbReference type="PIRSR" id="PIRSR602403-1"/>
    </source>
</evidence>
<evidence type="ECO:0000256" key="2">
    <source>
        <dbReference type="ARBA" id="ARBA00004685"/>
    </source>
</evidence>
<evidence type="ECO:0000256" key="8">
    <source>
        <dbReference type="ARBA" id="ARBA00023033"/>
    </source>
</evidence>
<accession>A0A1Y2LPL5</accession>
<proteinExistence type="inferred from homology"/>
<dbReference type="EMBL" id="KZ107854">
    <property type="protein sequence ID" value="OSS45462.1"/>
    <property type="molecule type" value="Genomic_DNA"/>
</dbReference>
<comment type="cofactor">
    <cofactor evidence="1 9">
        <name>heme</name>
        <dbReference type="ChEBI" id="CHEBI:30413"/>
    </cofactor>
</comment>
<keyword evidence="6" id="KW-0560">Oxidoreductase</keyword>
<dbReference type="STRING" id="105696.A0A1Y2LPL5"/>
<comment type="pathway">
    <text evidence="2">Mycotoxin biosynthesis.</text>
</comment>
<dbReference type="Pfam" id="PF00067">
    <property type="entry name" value="p450"/>
    <property type="match status" value="1"/>
</dbReference>
<dbReference type="OMA" id="LDICMHP"/>
<name>A0A1Y2LPL5_EPING</name>
<dbReference type="PANTHER" id="PTHR46206">
    <property type="entry name" value="CYTOCHROME P450"/>
    <property type="match status" value="1"/>
</dbReference>
<dbReference type="GO" id="GO:0005506">
    <property type="term" value="F:iron ion binding"/>
    <property type="evidence" value="ECO:0007669"/>
    <property type="project" value="InterPro"/>
</dbReference>
<dbReference type="AlphaFoldDB" id="A0A1Y2LPL5"/>
<dbReference type="SUPFAM" id="SSF48264">
    <property type="entry name" value="Cytochrome P450"/>
    <property type="match status" value="1"/>
</dbReference>
<reference evidence="10 11" key="1">
    <citation type="journal article" date="2017" name="Genome Announc.">
        <title>Genome sequence of the saprophytic ascomycete Epicoccum nigrum ICMP 19927 strain isolated from New Zealand.</title>
        <authorList>
            <person name="Fokin M."/>
            <person name="Fleetwood D."/>
            <person name="Weir B.S."/>
            <person name="Villas-Boas S.G."/>
        </authorList>
    </citation>
    <scope>NUCLEOTIDE SEQUENCE [LARGE SCALE GENOMIC DNA]</scope>
    <source>
        <strain evidence="10 11">ICMP 19927</strain>
    </source>
</reference>
<evidence type="ECO:0008006" key="12">
    <source>
        <dbReference type="Google" id="ProtNLM"/>
    </source>
</evidence>
<keyword evidence="5 9" id="KW-0479">Metal-binding</keyword>
<keyword evidence="4 9" id="KW-0349">Heme</keyword>
<sequence>MGVLALFAEQISAKFIVAILSTCAVAWLMQTRFSQQTEFPLINQFPRDWNRKKAEAAFVQDAQKLIREGFRKFGGPFRIITLLGTSVVLPTEYAEWVRQSPDVSHQALAAEQFFAKYPGFEGETAVSHADGLLINVIKAKLSQNKFSVLFMNSATKFLKNIWTDNKEWHDIYWAKDGTELIGQMSSSIFVGDHLASNAEWQKTSISYAINMFQGARALRTWPAWTRPLIHWFIPECNVCRAEVKKADSLIQAELQRRSMSGGRYDDTITWMHQAAKGRPYNATANQLGLSMAAVVTTSELLKQCLVELCASSVLIAPLREEIEQVISQHGWTGAALAQMQLMDSIIKETQRLNPLSEVNLERKVIRTTTLPNGQVLPAGTNISVHTASLLDPSIYPNPIIFDGARFLKLRRAGGKWENAASAVSTSAEHFVFGLGRFICPGRFMAIAEVKIALAIILSEYDVRFVEGYVPKTVRYGFEILGDPEAQLQVKKRAL</sequence>
<dbReference type="InParanoid" id="A0A1Y2LPL5"/>
<dbReference type="InterPro" id="IPR036396">
    <property type="entry name" value="Cyt_P450_sf"/>
</dbReference>
<evidence type="ECO:0000256" key="5">
    <source>
        <dbReference type="ARBA" id="ARBA00022723"/>
    </source>
</evidence>
<dbReference type="PANTHER" id="PTHR46206:SF2">
    <property type="entry name" value="CYTOCHROME P450 MONOOXYGENASE AUSG-RELATED"/>
    <property type="match status" value="1"/>
</dbReference>
<protein>
    <recommendedName>
        <fullName evidence="12">Cytochrome P450 monooxygenase</fullName>
    </recommendedName>
</protein>
<dbReference type="GO" id="GO:0020037">
    <property type="term" value="F:heme binding"/>
    <property type="evidence" value="ECO:0007669"/>
    <property type="project" value="InterPro"/>
</dbReference>
<keyword evidence="7 9" id="KW-0408">Iron</keyword>
<dbReference type="CDD" id="cd11041">
    <property type="entry name" value="CYP503A1-like"/>
    <property type="match status" value="1"/>
</dbReference>